<dbReference type="PANTHER" id="PTHR37291:SF1">
    <property type="entry name" value="TYPE IV METHYL-DIRECTED RESTRICTION ENZYME ECOKMCRB SUBUNIT"/>
    <property type="match status" value="1"/>
</dbReference>
<dbReference type="EMBL" id="JBHSFK010000024">
    <property type="protein sequence ID" value="MFC4504080.1"/>
    <property type="molecule type" value="Genomic_DNA"/>
</dbReference>
<dbReference type="Proteomes" id="UP001595839">
    <property type="component" value="Unassembled WGS sequence"/>
</dbReference>
<gene>
    <name evidence="2" type="ORF">ACFPIH_31985</name>
</gene>
<dbReference type="InterPro" id="IPR011704">
    <property type="entry name" value="ATPase_dyneun-rel_AAA"/>
</dbReference>
<dbReference type="InterPro" id="IPR027417">
    <property type="entry name" value="P-loop_NTPase"/>
</dbReference>
<dbReference type="CDD" id="cd00009">
    <property type="entry name" value="AAA"/>
    <property type="match status" value="1"/>
</dbReference>
<evidence type="ECO:0000313" key="2">
    <source>
        <dbReference type="EMBL" id="MFC4504080.1"/>
    </source>
</evidence>
<evidence type="ECO:0000259" key="1">
    <source>
        <dbReference type="SMART" id="SM00382"/>
    </source>
</evidence>
<sequence>MTVEKLQTLQALLADVDHSSPSVSKYRALEAYLANLTGLPATRIYTGYVSKAGNLSVRMVQSPRAQEASLLVALIQRSDEGPATFDAARKVAARTAKPLLLLQRQEGTQPEWFPLAAYVAASDPAGDTTLNRLLKDLSPFEISKVISEKTKVDRQLGLDETLPLVEEQPNISVPAAIPALKLDPRTRRMLRNAISSHKAVMLVGPPGTGKSSLVQEIIREVREDPGKFGMTMGHELMMVTADESWTTRELVGGDSVDDSGRLRFTPGFVLQAIEEDKWLLLDEANRADMDRIFGGLLTWLTGSDGQAVTVGRVSPGSSREILLGWTSGARSVCEEESPDEEEDDEENKVIVQYLAGQEWRLIGTYNSIDAQRVFRFGLALGRRFAQVPVPPPSVELFQELITERMLSYKLESSVLSEIGRLIVRLYEIHCADSSTAMGPALFLALPGSVVIGLAEAGDEVTPLMAESYLTNFGPWLSRQDDEILDRLGESMMRSDMFGEEWSWIREQLQHLGR</sequence>
<dbReference type="SUPFAM" id="SSF52540">
    <property type="entry name" value="P-loop containing nucleoside triphosphate hydrolases"/>
    <property type="match status" value="1"/>
</dbReference>
<keyword evidence="3" id="KW-1185">Reference proteome</keyword>
<reference evidence="3" key="1">
    <citation type="journal article" date="2019" name="Int. J. Syst. Evol. Microbiol.">
        <title>The Global Catalogue of Microorganisms (GCM) 10K type strain sequencing project: providing services to taxonomists for standard genome sequencing and annotation.</title>
        <authorList>
            <consortium name="The Broad Institute Genomics Platform"/>
            <consortium name="The Broad Institute Genome Sequencing Center for Infectious Disease"/>
            <person name="Wu L."/>
            <person name="Ma J."/>
        </authorList>
    </citation>
    <scope>NUCLEOTIDE SEQUENCE [LARGE SCALE GENOMIC DNA]</scope>
    <source>
        <strain evidence="3">CGMCC 4.7177</strain>
    </source>
</reference>
<organism evidence="2 3">
    <name type="scientific">Streptomyces vulcanius</name>
    <dbReference type="NCBI Taxonomy" id="1441876"/>
    <lineage>
        <taxon>Bacteria</taxon>
        <taxon>Bacillati</taxon>
        <taxon>Actinomycetota</taxon>
        <taxon>Actinomycetes</taxon>
        <taxon>Kitasatosporales</taxon>
        <taxon>Streptomycetaceae</taxon>
        <taxon>Streptomyces</taxon>
    </lineage>
</organism>
<feature type="domain" description="AAA+ ATPase" evidence="1">
    <location>
        <begin position="196"/>
        <end position="393"/>
    </location>
</feature>
<proteinExistence type="predicted"/>
<accession>A0ABV9AZI5</accession>
<dbReference type="RefSeq" id="WP_381180574.1">
    <property type="nucleotide sequence ID" value="NZ_JBHSFK010000024.1"/>
</dbReference>
<name>A0ABV9AZI5_9ACTN</name>
<protein>
    <submittedName>
        <fullName evidence="2">AAA family ATPase</fullName>
    </submittedName>
</protein>
<dbReference type="Pfam" id="PF07728">
    <property type="entry name" value="AAA_5"/>
    <property type="match status" value="1"/>
</dbReference>
<evidence type="ECO:0000313" key="3">
    <source>
        <dbReference type="Proteomes" id="UP001595839"/>
    </source>
</evidence>
<dbReference type="Gene3D" id="3.40.50.300">
    <property type="entry name" value="P-loop containing nucleotide triphosphate hydrolases"/>
    <property type="match status" value="1"/>
</dbReference>
<dbReference type="PANTHER" id="PTHR37291">
    <property type="entry name" value="5-METHYLCYTOSINE-SPECIFIC RESTRICTION ENZYME B"/>
    <property type="match status" value="1"/>
</dbReference>
<comment type="caution">
    <text evidence="2">The sequence shown here is derived from an EMBL/GenBank/DDBJ whole genome shotgun (WGS) entry which is preliminary data.</text>
</comment>
<dbReference type="SMART" id="SM00382">
    <property type="entry name" value="AAA"/>
    <property type="match status" value="1"/>
</dbReference>
<dbReference type="InterPro" id="IPR003593">
    <property type="entry name" value="AAA+_ATPase"/>
</dbReference>
<dbReference type="InterPro" id="IPR052934">
    <property type="entry name" value="Methyl-DNA_Rec/Restrict_Enz"/>
</dbReference>